<keyword evidence="3" id="KW-1185">Reference proteome</keyword>
<organism evidence="2 3">
    <name type="scientific">Gordonia cholesterolivorans</name>
    <dbReference type="NCBI Taxonomy" id="559625"/>
    <lineage>
        <taxon>Bacteria</taxon>
        <taxon>Bacillati</taxon>
        <taxon>Actinomycetota</taxon>
        <taxon>Actinomycetes</taxon>
        <taxon>Mycobacteriales</taxon>
        <taxon>Gordoniaceae</taxon>
        <taxon>Gordonia</taxon>
    </lineage>
</organism>
<dbReference type="Proteomes" id="UP001501170">
    <property type="component" value="Unassembled WGS sequence"/>
</dbReference>
<dbReference type="EMBL" id="BAAARB010000002">
    <property type="protein sequence ID" value="GAA2368414.1"/>
    <property type="molecule type" value="Genomic_DNA"/>
</dbReference>
<gene>
    <name evidence="2" type="ORF">GCM10009855_04630</name>
</gene>
<sequence length="151" mass="16230">MFQMGGHGQNLLVDEIPDRREDVSLFGAEVLGRTQLAHGSSSLFAAPTIVHNMRFCLRGEADLVTYAAQEALRPAVMSLAEAPVHPHLVARETFVEVEGVPQPAPAPRFSRTPGSISRPPAEPGEHTDEVLTDWGFDAERLAALHASGAIS</sequence>
<dbReference type="Gene3D" id="3.40.50.10540">
    <property type="entry name" value="Crotonobetainyl-coa:carnitine coa-transferase, domain 1"/>
    <property type="match status" value="1"/>
</dbReference>
<evidence type="ECO:0000256" key="1">
    <source>
        <dbReference type="SAM" id="MobiDB-lite"/>
    </source>
</evidence>
<proteinExistence type="predicted"/>
<feature type="region of interest" description="Disordered" evidence="1">
    <location>
        <begin position="100"/>
        <end position="128"/>
    </location>
</feature>
<evidence type="ECO:0000313" key="2">
    <source>
        <dbReference type="EMBL" id="GAA2368414.1"/>
    </source>
</evidence>
<name>A0ABN3H3F1_9ACTN</name>
<dbReference type="SUPFAM" id="SSF89796">
    <property type="entry name" value="CoA-transferase family III (CaiB/BaiF)"/>
    <property type="match status" value="1"/>
</dbReference>
<protein>
    <submittedName>
        <fullName evidence="2">Uncharacterized protein</fullName>
    </submittedName>
</protein>
<dbReference type="InterPro" id="IPR023606">
    <property type="entry name" value="CoA-Trfase_III_dom_1_sf"/>
</dbReference>
<reference evidence="2 3" key="1">
    <citation type="journal article" date="2019" name="Int. J. Syst. Evol. Microbiol.">
        <title>The Global Catalogue of Microorganisms (GCM) 10K type strain sequencing project: providing services to taxonomists for standard genome sequencing and annotation.</title>
        <authorList>
            <consortium name="The Broad Institute Genomics Platform"/>
            <consortium name="The Broad Institute Genome Sequencing Center for Infectious Disease"/>
            <person name="Wu L."/>
            <person name="Ma J."/>
        </authorList>
    </citation>
    <scope>NUCLEOTIDE SEQUENCE [LARGE SCALE GENOMIC DNA]</scope>
    <source>
        <strain evidence="2 3">JCM 16227</strain>
    </source>
</reference>
<accession>A0ABN3H3F1</accession>
<comment type="caution">
    <text evidence="2">The sequence shown here is derived from an EMBL/GenBank/DDBJ whole genome shotgun (WGS) entry which is preliminary data.</text>
</comment>
<evidence type="ECO:0000313" key="3">
    <source>
        <dbReference type="Proteomes" id="UP001501170"/>
    </source>
</evidence>